<evidence type="ECO:0000259" key="2">
    <source>
        <dbReference type="Pfam" id="PF03217"/>
    </source>
</evidence>
<dbReference type="RefSeq" id="WP_041501491.1">
    <property type="nucleotide sequence ID" value="NZ_BJDV01000010.1"/>
</dbReference>
<dbReference type="SUPFAM" id="SSF52058">
    <property type="entry name" value="L domain-like"/>
    <property type="match status" value="1"/>
</dbReference>
<keyword evidence="4" id="KW-1185">Reference proteome</keyword>
<dbReference type="STRING" id="1074467.JP39_09280"/>
<name>A0A0K2LE30_9LACO</name>
<feature type="region of interest" description="Disordered" evidence="1">
    <location>
        <begin position="46"/>
        <end position="73"/>
    </location>
</feature>
<protein>
    <recommendedName>
        <fullName evidence="2">S-layer protein C-terminal domain-containing protein</fullName>
    </recommendedName>
</protein>
<dbReference type="InterPro" id="IPR011889">
    <property type="entry name" value="Liste_lipo_26"/>
</dbReference>
<dbReference type="InterPro" id="IPR032675">
    <property type="entry name" value="LRR_dom_sf"/>
</dbReference>
<proteinExistence type="predicted"/>
<dbReference type="EMBL" id="CP012559">
    <property type="protein sequence ID" value="ALB29525.1"/>
    <property type="molecule type" value="Genomic_DNA"/>
</dbReference>
<dbReference type="NCBIfam" id="TIGR02167">
    <property type="entry name" value="Liste_lipo_26"/>
    <property type="match status" value="2"/>
</dbReference>
<evidence type="ECO:0000313" key="3">
    <source>
        <dbReference type="EMBL" id="ALB29525.1"/>
    </source>
</evidence>
<accession>A0A0K2LE30</accession>
<gene>
    <name evidence="3" type="ORF">JP39_09280</name>
</gene>
<evidence type="ECO:0000313" key="4">
    <source>
        <dbReference type="Proteomes" id="UP000061546"/>
    </source>
</evidence>
<dbReference type="Proteomes" id="UP000061546">
    <property type="component" value="Chromosome"/>
</dbReference>
<reference evidence="3 4" key="1">
    <citation type="submission" date="2015-08" db="EMBL/GenBank/DDBJ databases">
        <title>Genomic sequence of Lactobacillus heilongjiangensis DSM 28069, isolated from Chinese traditional pickle.</title>
        <authorList>
            <person name="Jiang X."/>
            <person name="Zheng B."/>
            <person name="Cheng H."/>
        </authorList>
    </citation>
    <scope>NUCLEOTIDE SEQUENCE [LARGE SCALE GENOMIC DNA]</scope>
    <source>
        <strain evidence="3 4">DSM 28069</strain>
    </source>
</reference>
<feature type="domain" description="S-layer protein C-terminal" evidence="2">
    <location>
        <begin position="652"/>
        <end position="696"/>
    </location>
</feature>
<feature type="compositionally biased region" description="Polar residues" evidence="1">
    <location>
        <begin position="53"/>
        <end position="64"/>
    </location>
</feature>
<dbReference type="KEGG" id="lhi:JP39_09280"/>
<evidence type="ECO:0000256" key="1">
    <source>
        <dbReference type="SAM" id="MobiDB-lite"/>
    </source>
</evidence>
<dbReference type="Pfam" id="PF03217">
    <property type="entry name" value="SlpA"/>
    <property type="match status" value="1"/>
</dbReference>
<dbReference type="Gene3D" id="3.80.10.10">
    <property type="entry name" value="Ribonuclease Inhibitor"/>
    <property type="match status" value="1"/>
</dbReference>
<organism evidence="3 4">
    <name type="scientific">Companilactobacillus heilongjiangensis</name>
    <dbReference type="NCBI Taxonomy" id="1074467"/>
    <lineage>
        <taxon>Bacteria</taxon>
        <taxon>Bacillati</taxon>
        <taxon>Bacillota</taxon>
        <taxon>Bacilli</taxon>
        <taxon>Lactobacillales</taxon>
        <taxon>Lactobacillaceae</taxon>
        <taxon>Companilactobacillus</taxon>
    </lineage>
</organism>
<dbReference type="Pfam" id="PF03382">
    <property type="entry name" value="DUF285"/>
    <property type="match status" value="1"/>
</dbReference>
<dbReference type="InterPro" id="IPR005046">
    <property type="entry name" value="DUF285"/>
</dbReference>
<sequence length="702" mass="78288">MRFQQVKRSTNNILRKESIKNWIVKSALGLVGGLALFGVSQSTVTQATTDTTEQPSSSEITPKTVTKENEPTGEISGNWGVDWKFSGDTLQISGGNLDNTHYYGYDDPRNTTQWGDLNLLDVKKIEITGNITAGEDISGLFKEFVNVEEIDGLDKLDTSNVTDMSYAFADCNNLKTIDVSKLQTDKVTDFSNMFLQNHELTGIDLSSWKWPAGTNFKSMFEFCEKLETIDLPTGLSSGKSDSDFSNMFHYDKAVKSLNLSGLDMSKTDKVDNLLNSAESVSTLILSSMNNLTKAGLDPKYSVIDDENQGVAGWKKNGDSSVNASNDDLMDMYVGDDKKDSEVATWTWNELPYMNFTVRYVDEDDGSLITTREITSGDKVLPFSEFKPAALGTIGSTDSGHAIQFKPESIILTKDIDGKSINVKIPKAVIKFVVYENGKRVPRDIIMSNNDIVDGKVNFKGQLDVLKNKKLILVDPDTPPDTFDKSKSYFVFLGNPMNITEDLLTNLKLTDYSSYSDIIQGLANSLVDEVEGTIPTFYEGMKVDFYAFYEPDKNTNSGGSSSTTTVDREIKGIEERIGTHKNNSDVQLYYDNGDIVKDRKLAPSSDWYTDNLMTLKGVKYYRVATDLWAKADDVYIYYPKAANVLVNKDSIARLVTSQGKDVTDRALQGGSGWYTDRYTYINGEKYYRVATNEFVSVDKVQEY</sequence>
<dbReference type="AlphaFoldDB" id="A0A0K2LE30"/>
<dbReference type="InterPro" id="IPR024968">
    <property type="entry name" value="SlpA_C_lactobacillus"/>
</dbReference>